<dbReference type="Gene3D" id="3.60.15.10">
    <property type="entry name" value="Ribonuclease Z/Hydroxyacylglutathione hydrolase-like"/>
    <property type="match status" value="1"/>
</dbReference>
<dbReference type="PANTHER" id="PTHR42951:SF14">
    <property type="entry name" value="METALLO-BETA-LACTAMASE SUPERFAMILY PROTEIN"/>
    <property type="match status" value="1"/>
</dbReference>
<dbReference type="RefSeq" id="WP_326505690.1">
    <property type="nucleotide sequence ID" value="NZ_JAWIIV010000004.1"/>
</dbReference>
<dbReference type="Proteomes" id="UP001352263">
    <property type="component" value="Unassembled WGS sequence"/>
</dbReference>
<dbReference type="EMBL" id="JAWIIV010000004">
    <property type="protein sequence ID" value="MEC4718975.1"/>
    <property type="molecule type" value="Genomic_DNA"/>
</dbReference>
<dbReference type="InterPro" id="IPR036866">
    <property type="entry name" value="RibonucZ/Hydroxyglut_hydro"/>
</dbReference>
<evidence type="ECO:0000259" key="1">
    <source>
        <dbReference type="SMART" id="SM00849"/>
    </source>
</evidence>
<evidence type="ECO:0000313" key="3">
    <source>
        <dbReference type="Proteomes" id="UP001352263"/>
    </source>
</evidence>
<organism evidence="2 3">
    <name type="scientific">Noviherbaspirillum album</name>
    <dbReference type="NCBI Taxonomy" id="3080276"/>
    <lineage>
        <taxon>Bacteria</taxon>
        <taxon>Pseudomonadati</taxon>
        <taxon>Pseudomonadota</taxon>
        <taxon>Betaproteobacteria</taxon>
        <taxon>Burkholderiales</taxon>
        <taxon>Oxalobacteraceae</taxon>
        <taxon>Noviherbaspirillum</taxon>
    </lineage>
</organism>
<dbReference type="PANTHER" id="PTHR42951">
    <property type="entry name" value="METALLO-BETA-LACTAMASE DOMAIN-CONTAINING"/>
    <property type="match status" value="1"/>
</dbReference>
<protein>
    <submittedName>
        <fullName evidence="2">MBL fold metallo-hydrolase</fullName>
    </submittedName>
</protein>
<gene>
    <name evidence="2" type="ORF">RY831_07440</name>
</gene>
<proteinExistence type="predicted"/>
<dbReference type="CDD" id="cd06262">
    <property type="entry name" value="metallo-hydrolase-like_MBL-fold"/>
    <property type="match status" value="1"/>
</dbReference>
<dbReference type="Pfam" id="PF00753">
    <property type="entry name" value="Lactamase_B"/>
    <property type="match status" value="1"/>
</dbReference>
<dbReference type="SMART" id="SM00849">
    <property type="entry name" value="Lactamase_B"/>
    <property type="match status" value="1"/>
</dbReference>
<sequence>MKLPSSMQVFERGWLSSNNILFTGRDRTALIDSGYATHAEQTVALVRHALGKRGLDLLVNTHLHSDHCGGNAALQRAFSCSTAIPAAEAGKVREWNAETLTYKATGQQCERFGFSETIDPGDVLTLGDMAWQALAAPGHDPHSLIFFCADEGILISADALWENGFGVVFPELEGESGFAEVRATLELIASLDVKLVIPGHGAPFTDVGKALTTAFSRLDYFVADPARNAQNAIKVLLKFLLLDRQGIAMAEVETLMGDMLLVREANRRYLGKPAAELAQWAVAQLLRAGAAQVQGDRLLNRD</sequence>
<keyword evidence="3" id="KW-1185">Reference proteome</keyword>
<accession>A0ABU6J6J9</accession>
<dbReference type="InterPro" id="IPR050855">
    <property type="entry name" value="NDM-1-like"/>
</dbReference>
<feature type="domain" description="Metallo-beta-lactamase" evidence="1">
    <location>
        <begin position="16"/>
        <end position="200"/>
    </location>
</feature>
<dbReference type="SUPFAM" id="SSF56281">
    <property type="entry name" value="Metallo-hydrolase/oxidoreductase"/>
    <property type="match status" value="1"/>
</dbReference>
<evidence type="ECO:0000313" key="2">
    <source>
        <dbReference type="EMBL" id="MEC4718975.1"/>
    </source>
</evidence>
<name>A0ABU6J6J9_9BURK</name>
<comment type="caution">
    <text evidence="2">The sequence shown here is derived from an EMBL/GenBank/DDBJ whole genome shotgun (WGS) entry which is preliminary data.</text>
</comment>
<dbReference type="InterPro" id="IPR001279">
    <property type="entry name" value="Metallo-B-lactamas"/>
</dbReference>
<reference evidence="2 3" key="1">
    <citation type="submission" date="2023-10" db="EMBL/GenBank/DDBJ databases">
        <title>Noviherbaspirillum sp. CPCC 100848 genome assembly.</title>
        <authorList>
            <person name="Li X.Y."/>
            <person name="Fang X.M."/>
        </authorList>
    </citation>
    <scope>NUCLEOTIDE SEQUENCE [LARGE SCALE GENOMIC DNA]</scope>
    <source>
        <strain evidence="2 3">CPCC 100848</strain>
    </source>
</reference>